<evidence type="ECO:0000256" key="1">
    <source>
        <dbReference type="SAM" id="MobiDB-lite"/>
    </source>
</evidence>
<evidence type="ECO:0000313" key="2">
    <source>
        <dbReference type="EMBL" id="GAA3169685.1"/>
    </source>
</evidence>
<feature type="compositionally biased region" description="Basic and acidic residues" evidence="1">
    <location>
        <begin position="19"/>
        <end position="29"/>
    </location>
</feature>
<dbReference type="RefSeq" id="WP_344689054.1">
    <property type="nucleotide sequence ID" value="NZ_BAAAVV010000005.1"/>
</dbReference>
<keyword evidence="3" id="KW-1185">Reference proteome</keyword>
<feature type="region of interest" description="Disordered" evidence="1">
    <location>
        <begin position="1"/>
        <end position="29"/>
    </location>
</feature>
<proteinExistence type="predicted"/>
<accession>A0ABP6P6G8</accession>
<evidence type="ECO:0000313" key="3">
    <source>
        <dbReference type="Proteomes" id="UP001499924"/>
    </source>
</evidence>
<dbReference type="EMBL" id="BAAAVV010000005">
    <property type="protein sequence ID" value="GAA3169685.1"/>
    <property type="molecule type" value="Genomic_DNA"/>
</dbReference>
<sequence length="173" mass="18926">MQHGAGSDASNLRAQVQERWGDLEAGRRTRSEISRWAEERLEDSTPDEELVIQGLLFLQAVDLVTADRRGEPGADTPVHVDDPEAPFLVTAADVSRGLQSWLEELSACDADPRAWMSRYMQRLIRDFAANHGFEDARSFADKLVASGELTAQDAARALESDAAGDTSNEIGSP</sequence>
<name>A0ABP6P6G8_9ACTN</name>
<comment type="caution">
    <text evidence="2">The sequence shown here is derived from an EMBL/GenBank/DDBJ whole genome shotgun (WGS) entry which is preliminary data.</text>
</comment>
<reference evidence="3" key="1">
    <citation type="journal article" date="2019" name="Int. J. Syst. Evol. Microbiol.">
        <title>The Global Catalogue of Microorganisms (GCM) 10K type strain sequencing project: providing services to taxonomists for standard genome sequencing and annotation.</title>
        <authorList>
            <consortium name="The Broad Institute Genomics Platform"/>
            <consortium name="The Broad Institute Genome Sequencing Center for Infectious Disease"/>
            <person name="Wu L."/>
            <person name="Ma J."/>
        </authorList>
    </citation>
    <scope>NUCLEOTIDE SEQUENCE [LARGE SCALE GENOMIC DNA]</scope>
    <source>
        <strain evidence="3">JCM 15614</strain>
    </source>
</reference>
<dbReference type="Proteomes" id="UP001499924">
    <property type="component" value="Unassembled WGS sequence"/>
</dbReference>
<gene>
    <name evidence="2" type="ORF">GCM10010531_23440</name>
</gene>
<protein>
    <submittedName>
        <fullName evidence="2">Uncharacterized protein</fullName>
    </submittedName>
</protein>
<organism evidence="2 3">
    <name type="scientific">Blastococcus jejuensis</name>
    <dbReference type="NCBI Taxonomy" id="351224"/>
    <lineage>
        <taxon>Bacteria</taxon>
        <taxon>Bacillati</taxon>
        <taxon>Actinomycetota</taxon>
        <taxon>Actinomycetes</taxon>
        <taxon>Geodermatophilales</taxon>
        <taxon>Geodermatophilaceae</taxon>
        <taxon>Blastococcus</taxon>
    </lineage>
</organism>